<dbReference type="InterPro" id="IPR017588">
    <property type="entry name" value="UacT-like"/>
</dbReference>
<evidence type="ECO:0000313" key="10">
    <source>
        <dbReference type="Proteomes" id="UP000070533"/>
    </source>
</evidence>
<dbReference type="Pfam" id="PF00860">
    <property type="entry name" value="Xan_ur_permease"/>
    <property type="match status" value="1"/>
</dbReference>
<feature type="transmembrane region" description="Helical" evidence="8">
    <location>
        <begin position="143"/>
        <end position="164"/>
    </location>
</feature>
<evidence type="ECO:0000256" key="5">
    <source>
        <dbReference type="ARBA" id="ARBA00022692"/>
    </source>
</evidence>
<dbReference type="NCBIfam" id="TIGR03173">
    <property type="entry name" value="pbuX"/>
    <property type="match status" value="1"/>
</dbReference>
<feature type="transmembrane region" description="Helical" evidence="8">
    <location>
        <begin position="205"/>
        <end position="225"/>
    </location>
</feature>
<dbReference type="Proteomes" id="UP000070533">
    <property type="component" value="Unassembled WGS sequence"/>
</dbReference>
<gene>
    <name evidence="9" type="ORF">HMPREF3226_00120</name>
</gene>
<dbReference type="InterPro" id="IPR006042">
    <property type="entry name" value="Xan_ur_permease"/>
</dbReference>
<protein>
    <submittedName>
        <fullName evidence="9">Xanthine permease</fullName>
    </submittedName>
</protein>
<sequence>MEKSKELIYGLNDRPPLQETLFAAVQHLLAIFVAIITPPLIISSALKFDLETTGFLVSMSLFVSGIATFIQCRRFGPVGAGLLCIQGTSFSFISPIIGAGMLGMVNGKVNVEQALAYIFGACMVAAVVEMVVSRILPYMRKIVTPLVSGIVVTLIGMCLVKAGINSCGGGQSAMDGGTFGSMQNLGLALLVLICIIFFNRSNNRFLRMASIVLGLIIGCVVAYFMGMIDFSQLNGAGSINVPVPFKYGLNFDVGSIIGLGLIYLVTAVEAYGDITANSLISGEPVDGPVFMKRAQGGILADGFNSFLAAVFNSFPNSIFAQNNGMIQLTGVASRYVGYFIAGALVLLGLFPVVGQFFSLIPDCVLGGATLLMFGTVAAAGIRIIASHDINRKAVLVMAISFAIGLSVEMVPDILSQMPEVIRNIFSSGITAGGLTAILANAFIRIKE</sequence>
<dbReference type="InterPro" id="IPR006043">
    <property type="entry name" value="NCS2"/>
</dbReference>
<comment type="caution">
    <text evidence="9">The sequence shown here is derived from an EMBL/GenBank/DDBJ whole genome shotgun (WGS) entry which is preliminary data.</text>
</comment>
<dbReference type="RefSeq" id="WP_025876285.1">
    <property type="nucleotide sequence ID" value="NZ_BAAAXP010000043.1"/>
</dbReference>
<dbReference type="NCBIfam" id="TIGR00801">
    <property type="entry name" value="ncs2"/>
    <property type="match status" value="1"/>
</dbReference>
<feature type="transmembrane region" description="Helical" evidence="8">
    <location>
        <begin position="359"/>
        <end position="381"/>
    </location>
</feature>
<comment type="subcellular location">
    <subcellularLocation>
        <location evidence="1">Cell membrane</location>
        <topology evidence="1">Multi-pass membrane protein</topology>
    </subcellularLocation>
</comment>
<proteinExistence type="inferred from homology"/>
<dbReference type="eggNOG" id="COG2233">
    <property type="taxonomic scope" value="Bacteria"/>
</dbReference>
<dbReference type="GO" id="GO:0005886">
    <property type="term" value="C:plasma membrane"/>
    <property type="evidence" value="ECO:0007669"/>
    <property type="project" value="UniProtKB-SubCell"/>
</dbReference>
<dbReference type="GO" id="GO:0042907">
    <property type="term" value="F:xanthine transmembrane transporter activity"/>
    <property type="evidence" value="ECO:0007669"/>
    <property type="project" value="TreeGrafter"/>
</dbReference>
<feature type="transmembrane region" description="Helical" evidence="8">
    <location>
        <begin position="420"/>
        <end position="443"/>
    </location>
</feature>
<evidence type="ECO:0000256" key="7">
    <source>
        <dbReference type="ARBA" id="ARBA00023136"/>
    </source>
</evidence>
<evidence type="ECO:0000256" key="6">
    <source>
        <dbReference type="ARBA" id="ARBA00022989"/>
    </source>
</evidence>
<reference evidence="10" key="1">
    <citation type="submission" date="2016-01" db="EMBL/GenBank/DDBJ databases">
        <authorList>
            <person name="Mitreva M."/>
            <person name="Pepin K.H."/>
            <person name="Mihindukulasuriya K.A."/>
            <person name="Fulton R."/>
            <person name="Fronick C."/>
            <person name="O'Laughlin M."/>
            <person name="Miner T."/>
            <person name="Herter B."/>
            <person name="Rosa B.A."/>
            <person name="Cordes M."/>
            <person name="Tomlinson C."/>
            <person name="Wollam A."/>
            <person name="Palsikar V.B."/>
            <person name="Mardis E.R."/>
            <person name="Wilson R.K."/>
        </authorList>
    </citation>
    <scope>NUCLEOTIDE SEQUENCE [LARGE SCALE GENOMIC DNA]</scope>
    <source>
        <strain evidence="10">MJR7716</strain>
    </source>
</reference>
<evidence type="ECO:0000313" key="9">
    <source>
        <dbReference type="EMBL" id="KXA45153.1"/>
    </source>
</evidence>
<organism evidence="9 10">
    <name type="scientific">Prevotella corporis</name>
    <dbReference type="NCBI Taxonomy" id="28128"/>
    <lineage>
        <taxon>Bacteria</taxon>
        <taxon>Pseudomonadati</taxon>
        <taxon>Bacteroidota</taxon>
        <taxon>Bacteroidia</taxon>
        <taxon>Bacteroidales</taxon>
        <taxon>Prevotellaceae</taxon>
        <taxon>Prevotella</taxon>
    </lineage>
</organism>
<evidence type="ECO:0000256" key="8">
    <source>
        <dbReference type="SAM" id="Phobius"/>
    </source>
</evidence>
<dbReference type="PATRIC" id="fig|28128.5.peg.119"/>
<dbReference type="PANTHER" id="PTHR42810:SF2">
    <property type="entry name" value="PURINE PERMEASE C1399.01C-RELATED"/>
    <property type="match status" value="1"/>
</dbReference>
<name>A0A133QQU8_9BACT</name>
<evidence type="ECO:0000256" key="2">
    <source>
        <dbReference type="ARBA" id="ARBA00008821"/>
    </source>
</evidence>
<keyword evidence="5 8" id="KW-0812">Transmembrane</keyword>
<dbReference type="EMBL" id="LRQG01000002">
    <property type="protein sequence ID" value="KXA45153.1"/>
    <property type="molecule type" value="Genomic_DNA"/>
</dbReference>
<keyword evidence="3" id="KW-0813">Transport</keyword>
<feature type="transmembrane region" description="Helical" evidence="8">
    <location>
        <begin position="245"/>
        <end position="265"/>
    </location>
</feature>
<keyword evidence="4" id="KW-1003">Cell membrane</keyword>
<comment type="similarity">
    <text evidence="2">Belongs to the nucleobase:cation symporter-2 (NCS2) (TC 2.A.40) family.</text>
</comment>
<dbReference type="NCBIfam" id="NF037981">
    <property type="entry name" value="NCS2_1"/>
    <property type="match status" value="1"/>
</dbReference>
<evidence type="ECO:0000256" key="4">
    <source>
        <dbReference type="ARBA" id="ARBA00022475"/>
    </source>
</evidence>
<evidence type="ECO:0000256" key="1">
    <source>
        <dbReference type="ARBA" id="ARBA00004651"/>
    </source>
</evidence>
<accession>A0A133QQU8</accession>
<evidence type="ECO:0000256" key="3">
    <source>
        <dbReference type="ARBA" id="ARBA00022448"/>
    </source>
</evidence>
<feature type="transmembrane region" description="Helical" evidence="8">
    <location>
        <begin position="176"/>
        <end position="198"/>
    </location>
</feature>
<feature type="transmembrane region" description="Helical" evidence="8">
    <location>
        <begin position="21"/>
        <end position="41"/>
    </location>
</feature>
<feature type="transmembrane region" description="Helical" evidence="8">
    <location>
        <begin position="82"/>
        <end position="102"/>
    </location>
</feature>
<dbReference type="PANTHER" id="PTHR42810">
    <property type="entry name" value="PURINE PERMEASE C1399.01C-RELATED"/>
    <property type="match status" value="1"/>
</dbReference>
<feature type="transmembrane region" description="Helical" evidence="8">
    <location>
        <begin position="53"/>
        <end position="70"/>
    </location>
</feature>
<dbReference type="OrthoDB" id="9805749at2"/>
<keyword evidence="10" id="KW-1185">Reference proteome</keyword>
<feature type="transmembrane region" description="Helical" evidence="8">
    <location>
        <begin position="335"/>
        <end position="353"/>
    </location>
</feature>
<feature type="transmembrane region" description="Helical" evidence="8">
    <location>
        <begin position="114"/>
        <end position="136"/>
    </location>
</feature>
<keyword evidence="6 8" id="KW-1133">Transmembrane helix</keyword>
<dbReference type="STRING" id="28128.HMPREF3226_00120"/>
<dbReference type="AlphaFoldDB" id="A0A133QQU8"/>
<feature type="transmembrane region" description="Helical" evidence="8">
    <location>
        <begin position="393"/>
        <end position="414"/>
    </location>
</feature>
<keyword evidence="7 8" id="KW-0472">Membrane</keyword>